<dbReference type="AlphaFoldDB" id="A0A3P7L023"/>
<evidence type="ECO:0000256" key="1">
    <source>
        <dbReference type="SAM" id="MobiDB-lite"/>
    </source>
</evidence>
<evidence type="ECO:0000313" key="2">
    <source>
        <dbReference type="EMBL" id="VDM76055.1"/>
    </source>
</evidence>
<organism evidence="2 3">
    <name type="scientific">Strongylus vulgaris</name>
    <name type="common">Blood worm</name>
    <dbReference type="NCBI Taxonomy" id="40348"/>
    <lineage>
        <taxon>Eukaryota</taxon>
        <taxon>Metazoa</taxon>
        <taxon>Ecdysozoa</taxon>
        <taxon>Nematoda</taxon>
        <taxon>Chromadorea</taxon>
        <taxon>Rhabditida</taxon>
        <taxon>Rhabditina</taxon>
        <taxon>Rhabditomorpha</taxon>
        <taxon>Strongyloidea</taxon>
        <taxon>Strongylidae</taxon>
        <taxon>Strongylus</taxon>
    </lineage>
</organism>
<feature type="compositionally biased region" description="Basic and acidic residues" evidence="1">
    <location>
        <begin position="247"/>
        <end position="256"/>
    </location>
</feature>
<feature type="compositionally biased region" description="Polar residues" evidence="1">
    <location>
        <begin position="217"/>
        <end position="243"/>
    </location>
</feature>
<feature type="compositionally biased region" description="Pro residues" evidence="1">
    <location>
        <begin position="94"/>
        <end position="106"/>
    </location>
</feature>
<gene>
    <name evidence="2" type="ORF">SVUK_LOCUS11053</name>
</gene>
<reference evidence="2 3" key="1">
    <citation type="submission" date="2018-11" db="EMBL/GenBank/DDBJ databases">
        <authorList>
            <consortium name="Pathogen Informatics"/>
        </authorList>
    </citation>
    <scope>NUCLEOTIDE SEQUENCE [LARGE SCALE GENOMIC DNA]</scope>
</reference>
<protein>
    <submittedName>
        <fullName evidence="2">Uncharacterized protein</fullName>
    </submittedName>
</protein>
<feature type="region of interest" description="Disordered" evidence="1">
    <location>
        <begin position="78"/>
        <end position="110"/>
    </location>
</feature>
<proteinExistence type="predicted"/>
<dbReference type="EMBL" id="UYYB01096269">
    <property type="protein sequence ID" value="VDM76055.1"/>
    <property type="molecule type" value="Genomic_DNA"/>
</dbReference>
<dbReference type="Proteomes" id="UP000270094">
    <property type="component" value="Unassembled WGS sequence"/>
</dbReference>
<sequence>MLFSESQPDADHKAAITPCECRSTSQHSIIAAFMHEIVTGGKDIASFLARPLKLISETFIEVQFYNEIPDRRERLVATPTRRPPTSARSAKSSPIPPVLPEIPPPPSRHRNKGLETSSAMMELFGGGGSAFGTSSVFDSIPKAREAGNFHRKNVLEKESQQISDWEAVKYPPVKAPFFTEIEDYGTAYERPRKRGNWRAANSQFDQVAQPGPELFEDSSSPNAEQQMEPASSAETGLIQTETPNLGDDWKEAKDEELGTPTLSEEEKRKMMTSEPGPDLGDDEVACSRFANLYYDTDFLAGT</sequence>
<evidence type="ECO:0000313" key="3">
    <source>
        <dbReference type="Proteomes" id="UP000270094"/>
    </source>
</evidence>
<accession>A0A3P7L023</accession>
<keyword evidence="3" id="KW-1185">Reference proteome</keyword>
<dbReference type="OrthoDB" id="10258955at2759"/>
<name>A0A3P7L023_STRVU</name>
<feature type="region of interest" description="Disordered" evidence="1">
    <location>
        <begin position="210"/>
        <end position="282"/>
    </location>
</feature>